<organism evidence="1 2">
    <name type="scientific">Stephania yunnanensis</name>
    <dbReference type="NCBI Taxonomy" id="152371"/>
    <lineage>
        <taxon>Eukaryota</taxon>
        <taxon>Viridiplantae</taxon>
        <taxon>Streptophyta</taxon>
        <taxon>Embryophyta</taxon>
        <taxon>Tracheophyta</taxon>
        <taxon>Spermatophyta</taxon>
        <taxon>Magnoliopsida</taxon>
        <taxon>Ranunculales</taxon>
        <taxon>Menispermaceae</taxon>
        <taxon>Menispermoideae</taxon>
        <taxon>Cissampelideae</taxon>
        <taxon>Stephania</taxon>
    </lineage>
</organism>
<name>A0AAP0HZS7_9MAGN</name>
<evidence type="ECO:0000313" key="1">
    <source>
        <dbReference type="EMBL" id="KAK9107608.1"/>
    </source>
</evidence>
<protein>
    <submittedName>
        <fullName evidence="1">Uncharacterized protein</fullName>
    </submittedName>
</protein>
<dbReference type="AlphaFoldDB" id="A0AAP0HZS7"/>
<proteinExistence type="predicted"/>
<keyword evidence="2" id="KW-1185">Reference proteome</keyword>
<dbReference type="EMBL" id="JBBNAF010000010">
    <property type="protein sequence ID" value="KAK9107608.1"/>
    <property type="molecule type" value="Genomic_DNA"/>
</dbReference>
<dbReference type="Proteomes" id="UP001420932">
    <property type="component" value="Unassembled WGS sequence"/>
</dbReference>
<sequence length="63" mass="7017">MGSDAICNIKPQKVSSQYWPDNYCCKQTHTMASNPPKISQTPTHKAYIISSMTLINLSVFPSL</sequence>
<evidence type="ECO:0000313" key="2">
    <source>
        <dbReference type="Proteomes" id="UP001420932"/>
    </source>
</evidence>
<accession>A0AAP0HZS7</accession>
<reference evidence="1 2" key="1">
    <citation type="submission" date="2024-01" db="EMBL/GenBank/DDBJ databases">
        <title>Genome assemblies of Stephania.</title>
        <authorList>
            <person name="Yang L."/>
        </authorList>
    </citation>
    <scope>NUCLEOTIDE SEQUENCE [LARGE SCALE GENOMIC DNA]</scope>
    <source>
        <strain evidence="1">YNDBR</strain>
        <tissue evidence="1">Leaf</tissue>
    </source>
</reference>
<gene>
    <name evidence="1" type="ORF">Syun_023619</name>
</gene>
<comment type="caution">
    <text evidence="1">The sequence shown here is derived from an EMBL/GenBank/DDBJ whole genome shotgun (WGS) entry which is preliminary data.</text>
</comment>